<protein>
    <recommendedName>
        <fullName evidence="4">Protein arginine N-methyltransferase domain-containing protein</fullName>
    </recommendedName>
</protein>
<evidence type="ECO:0000259" key="4">
    <source>
        <dbReference type="Pfam" id="PF22528"/>
    </source>
</evidence>
<dbReference type="InterPro" id="IPR029063">
    <property type="entry name" value="SAM-dependent_MTases_sf"/>
</dbReference>
<dbReference type="Proteomes" id="UP001499930">
    <property type="component" value="Unassembled WGS sequence"/>
</dbReference>
<dbReference type="Pfam" id="PF06325">
    <property type="entry name" value="PrmA"/>
    <property type="match status" value="1"/>
</dbReference>
<dbReference type="Gene3D" id="2.70.160.11">
    <property type="entry name" value="Hnrnp arginine n-methyltransferase1"/>
    <property type="match status" value="1"/>
</dbReference>
<organism evidence="5 6">
    <name type="scientific">Streptosporangium longisporum</name>
    <dbReference type="NCBI Taxonomy" id="46187"/>
    <lineage>
        <taxon>Bacteria</taxon>
        <taxon>Bacillati</taxon>
        <taxon>Actinomycetota</taxon>
        <taxon>Actinomycetes</taxon>
        <taxon>Streptosporangiales</taxon>
        <taxon>Streptosporangiaceae</taxon>
        <taxon>Streptosporangium</taxon>
    </lineage>
</organism>
<reference evidence="6" key="1">
    <citation type="journal article" date="2019" name="Int. J. Syst. Evol. Microbiol.">
        <title>The Global Catalogue of Microorganisms (GCM) 10K type strain sequencing project: providing services to taxonomists for standard genome sequencing and annotation.</title>
        <authorList>
            <consortium name="The Broad Institute Genomics Platform"/>
            <consortium name="The Broad Institute Genome Sequencing Center for Infectious Disease"/>
            <person name="Wu L."/>
            <person name="Ma J."/>
        </authorList>
    </citation>
    <scope>NUCLEOTIDE SEQUENCE [LARGE SCALE GENOMIC DNA]</scope>
    <source>
        <strain evidence="6">JCM 3106</strain>
    </source>
</reference>
<feature type="domain" description="Protein arginine N-methyltransferase" evidence="4">
    <location>
        <begin position="237"/>
        <end position="348"/>
    </location>
</feature>
<evidence type="ECO:0000256" key="2">
    <source>
        <dbReference type="ARBA" id="ARBA00022679"/>
    </source>
</evidence>
<sequence length="377" mass="41201">MTPIIKNVEGVPNGSEPAAESLFWSEVAGADALLKHGMDAMNRRDYTTAANLFAGAGGAQPGYGPANLLFNRAVRQLVPRWHFAMLNDQARNEAYRKAISAVVRPGDLVLDIGTGAGLLSLLAVEAGAEMVVTCEMEPVIAAIARRTMVVNGVDSRVKVVEAKSTDLRVGVDLPRRADVLLTEIFDCALLGEGALPSFEHARRELLRPDAVIAPQGARLWGRLVESEELFARNHVGNVYDFDMTLFQQFRSMEYFSTYLSSYRHRLLGDPFPLFDFDFRTGECERERVVPAPVTADGTCHAIVMWFELDLAGGITLSNGPEDHGTHWRQAVQTFERPLPCRAGDPLRLLASHDDDRVLVRPGPLGAAPGGESASGHR</sequence>
<keyword evidence="3" id="KW-0949">S-adenosyl-L-methionine</keyword>
<keyword evidence="6" id="KW-1185">Reference proteome</keyword>
<evidence type="ECO:0000313" key="6">
    <source>
        <dbReference type="Proteomes" id="UP001499930"/>
    </source>
</evidence>
<name>A0ABP6KHU2_9ACTN</name>
<evidence type="ECO:0000313" key="5">
    <source>
        <dbReference type="EMBL" id="GAA3004643.1"/>
    </source>
</evidence>
<dbReference type="PANTHER" id="PTHR11006">
    <property type="entry name" value="PROTEIN ARGININE N-METHYLTRANSFERASE"/>
    <property type="match status" value="1"/>
</dbReference>
<gene>
    <name evidence="5" type="ORF">GCM10017559_27860</name>
</gene>
<dbReference type="EMBL" id="BAAAWD010000007">
    <property type="protein sequence ID" value="GAA3004643.1"/>
    <property type="molecule type" value="Genomic_DNA"/>
</dbReference>
<dbReference type="Gene3D" id="3.40.50.150">
    <property type="entry name" value="Vaccinia Virus protein VP39"/>
    <property type="match status" value="1"/>
</dbReference>
<dbReference type="RefSeq" id="WP_344893909.1">
    <property type="nucleotide sequence ID" value="NZ_BAAAWD010000007.1"/>
</dbReference>
<keyword evidence="2" id="KW-0808">Transferase</keyword>
<evidence type="ECO:0000256" key="3">
    <source>
        <dbReference type="ARBA" id="ARBA00022691"/>
    </source>
</evidence>
<accession>A0ABP6KHU2</accession>
<dbReference type="SUPFAM" id="SSF53335">
    <property type="entry name" value="S-adenosyl-L-methionine-dependent methyltransferases"/>
    <property type="match status" value="1"/>
</dbReference>
<evidence type="ECO:0000256" key="1">
    <source>
        <dbReference type="ARBA" id="ARBA00022603"/>
    </source>
</evidence>
<proteinExistence type="predicted"/>
<dbReference type="InterPro" id="IPR055135">
    <property type="entry name" value="PRMT_dom"/>
</dbReference>
<dbReference type="Pfam" id="PF22528">
    <property type="entry name" value="PRMT_C"/>
    <property type="match status" value="1"/>
</dbReference>
<dbReference type="InterPro" id="IPR025799">
    <property type="entry name" value="Arg_MeTrfase"/>
</dbReference>
<dbReference type="CDD" id="cd02440">
    <property type="entry name" value="AdoMet_MTases"/>
    <property type="match status" value="1"/>
</dbReference>
<dbReference type="PANTHER" id="PTHR11006:SF4">
    <property type="entry name" value="PROTEIN ARGININE N-METHYLTRANSFERASE 7"/>
    <property type="match status" value="1"/>
</dbReference>
<keyword evidence="1" id="KW-0489">Methyltransferase</keyword>
<comment type="caution">
    <text evidence="5">The sequence shown here is derived from an EMBL/GenBank/DDBJ whole genome shotgun (WGS) entry which is preliminary data.</text>
</comment>
<dbReference type="PROSITE" id="PS51678">
    <property type="entry name" value="SAM_MT_PRMT"/>
    <property type="match status" value="1"/>
</dbReference>